<dbReference type="EMBL" id="CVVU01000235">
    <property type="protein sequence ID" value="CRP67810.1"/>
    <property type="molecule type" value="Genomic_DNA"/>
</dbReference>
<dbReference type="EMBL" id="NFFZ01000032">
    <property type="protein sequence ID" value="OTI55147.1"/>
    <property type="molecule type" value="Genomic_DNA"/>
</dbReference>
<dbReference type="PANTHER" id="PTHR43448">
    <property type="entry name" value="PROTOHEME IX FARNESYLTRANSFERASE, MITOCHONDRIAL"/>
    <property type="match status" value="1"/>
</dbReference>
<evidence type="ECO:0000313" key="13">
    <source>
        <dbReference type="EMBL" id="RPM10634.1"/>
    </source>
</evidence>
<reference evidence="13 17" key="5">
    <citation type="submission" date="2019-01" db="EMBL/GenBank/DDBJ databases">
        <title>The Pseudomonas aeruginosa pan-genome provides new insights on its population structure, horizontal gene transfer and pathogenicity.</title>
        <authorList>
            <person name="Freschi L."/>
            <person name="Vincent A.T."/>
            <person name="Jeukens J."/>
            <person name="Emond-Rheault J.-G."/>
            <person name="Kukavica-Ibrulj I."/>
            <person name="Dupont M.-J."/>
            <person name="Charette S.J."/>
            <person name="Boyle B."/>
            <person name="Levesque R.C."/>
        </authorList>
    </citation>
    <scope>NUCLEOTIDE SEQUENCE [LARGE SCALE GENOMIC DNA]</scope>
    <source>
        <strain evidence="13 17">PA-W36</strain>
    </source>
</reference>
<evidence type="ECO:0000313" key="16">
    <source>
        <dbReference type="Proteomes" id="UP000194857"/>
    </source>
</evidence>
<evidence type="ECO:0000313" key="12">
    <source>
        <dbReference type="EMBL" id="OTI55147.1"/>
    </source>
</evidence>
<reference evidence="14" key="7">
    <citation type="submission" date="2023-06" db="EMBL/GenBank/DDBJ databases">
        <authorList>
            <consortium name="Clinical and Environmental Microbiology Branch: Whole genome sequencing antimicrobial resistance pathogens in the healthcare setting"/>
        </authorList>
    </citation>
    <scope>NUCLEOTIDE SEQUENCE</scope>
    <source>
        <strain evidence="14">2021CK-01020</strain>
    </source>
</reference>
<feature type="transmembrane region" description="Helical" evidence="9">
    <location>
        <begin position="264"/>
        <end position="286"/>
    </location>
</feature>
<dbReference type="Pfam" id="PF01040">
    <property type="entry name" value="UbiA"/>
    <property type="match status" value="1"/>
</dbReference>
<keyword evidence="4 9" id="KW-0812">Transmembrane</keyword>
<dbReference type="SMR" id="A0A071LFA1"/>
<dbReference type="UniPathway" id="UPA00834">
    <property type="reaction ID" value="UER00712"/>
</dbReference>
<dbReference type="EMBL" id="WXZT01000003">
    <property type="protein sequence ID" value="MZZ11917.1"/>
    <property type="molecule type" value="Genomic_DNA"/>
</dbReference>
<evidence type="ECO:0000256" key="2">
    <source>
        <dbReference type="ARBA" id="ARBA00022475"/>
    </source>
</evidence>
<comment type="subcellular location">
    <subcellularLocation>
        <location evidence="1 9">Cell membrane</location>
        <topology evidence="1 9">Multi-pass membrane protein</topology>
    </subcellularLocation>
</comment>
<keyword evidence="5 9" id="KW-1133">Transmembrane helix</keyword>
<keyword evidence="3 9" id="KW-0808">Transferase</keyword>
<feature type="transmembrane region" description="Helical" evidence="9">
    <location>
        <begin position="81"/>
        <end position="102"/>
    </location>
</feature>
<dbReference type="NCBIfam" id="NF003348">
    <property type="entry name" value="PRK04375.1-1"/>
    <property type="match status" value="1"/>
</dbReference>
<comment type="pathway">
    <text evidence="9">Porphyrin-containing compound metabolism; heme O biosynthesis; heme O from protoheme: step 1/1.</text>
</comment>
<evidence type="ECO:0000313" key="15">
    <source>
        <dbReference type="Proteomes" id="UP000045039"/>
    </source>
</evidence>
<dbReference type="NCBIfam" id="TIGR01473">
    <property type="entry name" value="cyoE_ctaB"/>
    <property type="match status" value="1"/>
</dbReference>
<dbReference type="Proteomes" id="UP000644192">
    <property type="component" value="Unassembled WGS sequence"/>
</dbReference>
<dbReference type="GO" id="GO:0048034">
    <property type="term" value="P:heme O biosynthetic process"/>
    <property type="evidence" value="ECO:0007669"/>
    <property type="project" value="UniProtKB-UniRule"/>
</dbReference>
<comment type="similarity">
    <text evidence="9">Belongs to the UbiA prenyltransferase family. Protoheme IX farnesyltransferase subfamily.</text>
</comment>
<keyword evidence="2 9" id="KW-1003">Cell membrane</keyword>
<dbReference type="Proteomes" id="UP000194857">
    <property type="component" value="Unassembled WGS sequence"/>
</dbReference>
<dbReference type="AlphaFoldDB" id="A0A071LFA1"/>
<reference evidence="14" key="8">
    <citation type="submission" date="2023-10" db="EMBL/GenBank/DDBJ databases">
        <title>Pathogen: clinical or host-associated sample.</title>
        <authorList>
            <person name="Hergert J."/>
            <person name="Casey R."/>
            <person name="Wagner J."/>
            <person name="Young E.L."/>
            <person name="Oakeson K.F."/>
        </authorList>
    </citation>
    <scope>NUCLEOTIDE SEQUENCE</scope>
    <source>
        <strain evidence="14">2021CK-01020</strain>
    </source>
</reference>
<evidence type="ECO:0000256" key="8">
    <source>
        <dbReference type="ARBA" id="ARBA00047690"/>
    </source>
</evidence>
<feature type="transmembrane region" description="Helical" evidence="9">
    <location>
        <begin position="234"/>
        <end position="252"/>
    </location>
</feature>
<dbReference type="GO" id="GO:0005886">
    <property type="term" value="C:plasma membrane"/>
    <property type="evidence" value="ECO:0007669"/>
    <property type="project" value="UniProtKB-SubCell"/>
</dbReference>
<evidence type="ECO:0000256" key="7">
    <source>
        <dbReference type="ARBA" id="ARBA00023136"/>
    </source>
</evidence>
<accession>A0A071LFA1</accession>
<dbReference type="PANTHER" id="PTHR43448:SF2">
    <property type="entry name" value="PROTOHEME IX FARNESYLTRANSFERASE, MITOCHONDRIAL"/>
    <property type="match status" value="1"/>
</dbReference>
<evidence type="ECO:0000256" key="1">
    <source>
        <dbReference type="ARBA" id="ARBA00004651"/>
    </source>
</evidence>
<dbReference type="Proteomes" id="UP001297540">
    <property type="component" value="Chromosome"/>
</dbReference>
<sequence length="296" mass="31821">MKLKRYLLVAKPGIIFGNLIAVAGGYFLAARGSVEPMLLLATVIGLSLVVASGCVLNNCIDRDIDRHMERTRGRVTVTGQISLKAALAHGLVLGVAGFGLLWWRTNPLTTALAGFGYFVYVGLYSLWFKRRSQYGTLVGSLSGAMPPVVGYCAVSGQFDAGAASLLAIFCLWQMPHSYAIAIFRLKDYEAAGIPVLPVARGIAVTKIHIVLYILAFMAATLALCLGGYAGYGYLLVAVAVSLWWLAIALTGYWTADDRVWARKLFAFSIVAITALSVMMSIDFQVAPATHLVASLF</sequence>
<dbReference type="PROSITE" id="PS00943">
    <property type="entry name" value="UBIA"/>
    <property type="match status" value="1"/>
</dbReference>
<evidence type="ECO:0000256" key="3">
    <source>
        <dbReference type="ARBA" id="ARBA00022679"/>
    </source>
</evidence>
<dbReference type="EMBL" id="CP136986">
    <property type="protein sequence ID" value="WOS75601.1"/>
    <property type="molecule type" value="Genomic_DNA"/>
</dbReference>
<dbReference type="Gene3D" id="1.10.357.140">
    <property type="entry name" value="UbiA prenyltransferase"/>
    <property type="match status" value="1"/>
</dbReference>
<reference evidence="12 16" key="3">
    <citation type="submission" date="2017-05" db="EMBL/GenBank/DDBJ databases">
        <authorList>
            <person name="Song R."/>
            <person name="Chenine A.L."/>
            <person name="Ruprecht R.M."/>
        </authorList>
    </citation>
    <scope>NUCLEOTIDE SEQUENCE [LARGE SCALE GENOMIC DNA]</scope>
    <source>
        <strain evidence="12 16">S567_C10_BS</strain>
    </source>
</reference>
<dbReference type="EC" id="2.5.1.141" evidence="9"/>
<evidence type="ECO:0000313" key="17">
    <source>
        <dbReference type="Proteomes" id="UP000284767"/>
    </source>
</evidence>
<dbReference type="InterPro" id="IPR000537">
    <property type="entry name" value="UbiA_prenyltransferase"/>
</dbReference>
<dbReference type="CDD" id="cd13957">
    <property type="entry name" value="PT_UbiA_Cox10"/>
    <property type="match status" value="1"/>
</dbReference>
<dbReference type="Proteomes" id="UP000284767">
    <property type="component" value="Unassembled WGS sequence"/>
</dbReference>
<gene>
    <name evidence="9 10" type="primary">cyoE</name>
    <name evidence="12" type="ORF">CAZ10_34710</name>
    <name evidence="11" type="ORF">GUL26_06640</name>
    <name evidence="13" type="ORF">IPC1295_23275</name>
    <name evidence="14" type="ORF">L4V69_24190</name>
    <name evidence="10" type="ORF">PAERUG_P19_London_7_VIM_2_05_10_05210</name>
</gene>
<feature type="transmembrane region" description="Helical" evidence="9">
    <location>
        <begin position="12"/>
        <end position="30"/>
    </location>
</feature>
<reference evidence="10" key="2">
    <citation type="submission" date="2015-06" db="EMBL/GenBank/DDBJ databases">
        <authorList>
            <person name="Radhakrishnan R."/>
            <person name="Underwood A."/>
            <person name="Al-Shahib A."/>
        </authorList>
    </citation>
    <scope>NUCLEOTIDE SEQUENCE</scope>
    <source>
        <strain evidence="10">P19_London_7_VIM_2_05_10</strain>
    </source>
</reference>
<comment type="function">
    <text evidence="9">Converts heme B (protoheme IX) to heme O by substitution of the vinyl group on carbon 2 of heme B porphyrin ring with a hydroxyethyl farnesyl side group.</text>
</comment>
<evidence type="ECO:0000256" key="5">
    <source>
        <dbReference type="ARBA" id="ARBA00022989"/>
    </source>
</evidence>
<keyword evidence="6 9" id="KW-0350">Heme biosynthesis</keyword>
<dbReference type="InterPro" id="IPR044878">
    <property type="entry name" value="UbiA_sf"/>
</dbReference>
<evidence type="ECO:0000313" key="10">
    <source>
        <dbReference type="EMBL" id="CRP67810.1"/>
    </source>
</evidence>
<dbReference type="HAMAP" id="MF_00154">
    <property type="entry name" value="CyoE_CtaB"/>
    <property type="match status" value="1"/>
</dbReference>
<feature type="transmembrane region" description="Helical" evidence="9">
    <location>
        <begin position="209"/>
        <end position="228"/>
    </location>
</feature>
<reference evidence="13 17" key="4">
    <citation type="submission" date="2017-08" db="EMBL/GenBank/DDBJ databases">
        <authorList>
            <person name="Feschi L."/>
            <person name="Jeukens J."/>
            <person name="Emond-Rheault J.-G."/>
            <person name="Kukavica-Ibrulj I."/>
            <person name="Boyle B."/>
            <person name="Levesque R.C."/>
        </authorList>
    </citation>
    <scope>NUCLEOTIDE SEQUENCE [LARGE SCALE GENOMIC DNA]</scope>
    <source>
        <strain evidence="13 17">PA-W36</strain>
    </source>
</reference>
<reference evidence="11" key="6">
    <citation type="submission" date="2020-01" db="EMBL/GenBank/DDBJ databases">
        <title>Bacteria Cultured from War Wounds Associated with the Conflict in Eastern Ukraine.</title>
        <authorList>
            <person name="Snesrud E."/>
            <person name="Galac M.R."/>
            <person name="Mc Gann P."/>
            <person name="Valentine K."/>
            <person name="Viacheslav K."/>
        </authorList>
    </citation>
    <scope>NUCLEOTIDE SEQUENCE</scope>
    <source>
        <strain evidence="11">VNMU148</strain>
    </source>
</reference>
<evidence type="ECO:0000256" key="6">
    <source>
        <dbReference type="ARBA" id="ARBA00023133"/>
    </source>
</evidence>
<dbReference type="GO" id="GO:0008495">
    <property type="term" value="F:protoheme IX farnesyltransferase activity"/>
    <property type="evidence" value="ECO:0007669"/>
    <property type="project" value="UniProtKB-UniRule"/>
</dbReference>
<reference evidence="15" key="1">
    <citation type="submission" date="2015-06" db="EMBL/GenBank/DDBJ databases">
        <authorList>
            <person name="Radhakrishnan Rajesh"/>
            <person name="Underwood Anthony"/>
            <person name="Al-Shahib Ali"/>
        </authorList>
    </citation>
    <scope>NUCLEOTIDE SEQUENCE [LARGE SCALE GENOMIC DNA]</scope>
    <source>
        <strain evidence="15">P19_London_7_VIM_2_05_10</strain>
    </source>
</reference>
<dbReference type="KEGG" id="paeb:NCGM1900_5251"/>
<dbReference type="RefSeq" id="WP_003082726.1">
    <property type="nucleotide sequence ID" value="NZ_AP014622.1"/>
</dbReference>
<accession>A0A1S1C4H6</accession>
<evidence type="ECO:0000313" key="18">
    <source>
        <dbReference type="Proteomes" id="UP000644192"/>
    </source>
</evidence>
<dbReference type="FunFam" id="1.10.357.140:FF:000001">
    <property type="entry name" value="Protoheme IX farnesyltransferase"/>
    <property type="match status" value="1"/>
</dbReference>
<evidence type="ECO:0000256" key="4">
    <source>
        <dbReference type="ARBA" id="ARBA00022692"/>
    </source>
</evidence>
<feature type="transmembrane region" description="Helical" evidence="9">
    <location>
        <begin position="36"/>
        <end position="60"/>
    </location>
</feature>
<comment type="catalytic activity">
    <reaction evidence="8 9">
        <text>heme b + (2E,6E)-farnesyl diphosphate + H2O = Fe(II)-heme o + diphosphate</text>
        <dbReference type="Rhea" id="RHEA:28070"/>
        <dbReference type="ChEBI" id="CHEBI:15377"/>
        <dbReference type="ChEBI" id="CHEBI:33019"/>
        <dbReference type="ChEBI" id="CHEBI:60344"/>
        <dbReference type="ChEBI" id="CHEBI:60530"/>
        <dbReference type="ChEBI" id="CHEBI:175763"/>
        <dbReference type="EC" id="2.5.1.141"/>
    </reaction>
</comment>
<proteinExistence type="inferred from homology"/>
<evidence type="ECO:0000256" key="9">
    <source>
        <dbReference type="HAMAP-Rule" id="MF_00154"/>
    </source>
</evidence>
<organism evidence="11 18">
    <name type="scientific">Pseudomonas aeruginosa</name>
    <dbReference type="NCBI Taxonomy" id="287"/>
    <lineage>
        <taxon>Bacteria</taxon>
        <taxon>Pseudomonadati</taxon>
        <taxon>Pseudomonadota</taxon>
        <taxon>Gammaproteobacteria</taxon>
        <taxon>Pseudomonadales</taxon>
        <taxon>Pseudomonadaceae</taxon>
        <taxon>Pseudomonas</taxon>
    </lineage>
</organism>
<evidence type="ECO:0000313" key="11">
    <source>
        <dbReference type="EMBL" id="MZZ11917.1"/>
    </source>
</evidence>
<feature type="transmembrane region" description="Helical" evidence="9">
    <location>
        <begin position="108"/>
        <end position="127"/>
    </location>
</feature>
<dbReference type="OMA" id="TKPGIIM"/>
<keyword evidence="7 9" id="KW-0472">Membrane</keyword>
<comment type="miscellaneous">
    <text evidence="9">Carbon 2 of the heme B porphyrin ring is defined according to the Fischer nomenclature.</text>
</comment>
<name>A0A071LFA1_PSEAI</name>
<dbReference type="Proteomes" id="UP000045039">
    <property type="component" value="Unassembled WGS sequence"/>
</dbReference>
<dbReference type="InterPro" id="IPR006369">
    <property type="entry name" value="Protohaem_IX_farnesylTrfase"/>
</dbReference>
<dbReference type="InterPro" id="IPR030470">
    <property type="entry name" value="UbiA_prenylTrfase_CS"/>
</dbReference>
<protein>
    <recommendedName>
        <fullName evidence="9">Protoheme IX farnesyltransferase</fullName>
        <ecNumber evidence="9">2.5.1.141</ecNumber>
    </recommendedName>
    <alternativeName>
        <fullName evidence="9">Heme B farnesyltransferase</fullName>
    </alternativeName>
    <alternativeName>
        <fullName evidence="9">Heme O synthase</fullName>
    </alternativeName>
</protein>
<evidence type="ECO:0000313" key="14">
    <source>
        <dbReference type="EMBL" id="WOS75601.1"/>
    </source>
</evidence>
<dbReference type="EMBL" id="NSNE01000015">
    <property type="protein sequence ID" value="RPM10634.1"/>
    <property type="molecule type" value="Genomic_DNA"/>
</dbReference>